<dbReference type="Gene3D" id="1.10.8.60">
    <property type="match status" value="1"/>
</dbReference>
<reference evidence="2 3" key="1">
    <citation type="submission" date="2020-06" db="EMBL/GenBank/DDBJ databases">
        <title>Altererythrobacter sp. HHU K3-1.</title>
        <authorList>
            <person name="Zhang D."/>
            <person name="Xue H."/>
        </authorList>
    </citation>
    <scope>NUCLEOTIDE SEQUENCE [LARGE SCALE GENOMIC DNA]</scope>
    <source>
        <strain evidence="2 3">HHU K3-1</strain>
    </source>
</reference>
<feature type="domain" description="Hda lid" evidence="1">
    <location>
        <begin position="142"/>
        <end position="195"/>
    </location>
</feature>
<evidence type="ECO:0000313" key="2">
    <source>
        <dbReference type="EMBL" id="NVD43629.1"/>
    </source>
</evidence>
<name>A0A850H970_9SPHN</name>
<dbReference type="InterPro" id="IPR027417">
    <property type="entry name" value="P-loop_NTPase"/>
</dbReference>
<comment type="caution">
    <text evidence="2">The sequence shown here is derived from an EMBL/GenBank/DDBJ whole genome shotgun (WGS) entry which is preliminary data.</text>
</comment>
<dbReference type="SUPFAM" id="SSF52540">
    <property type="entry name" value="P-loop containing nucleoside triphosphate hydrolases"/>
    <property type="match status" value="1"/>
</dbReference>
<gene>
    <name evidence="2" type="ORF">HUV48_01185</name>
</gene>
<proteinExistence type="predicted"/>
<evidence type="ECO:0000259" key="1">
    <source>
        <dbReference type="Pfam" id="PF22688"/>
    </source>
</evidence>
<dbReference type="InterPro" id="IPR055199">
    <property type="entry name" value="Hda_lid"/>
</dbReference>
<evidence type="ECO:0000313" key="3">
    <source>
        <dbReference type="Proteomes" id="UP000561438"/>
    </source>
</evidence>
<dbReference type="Proteomes" id="UP000561438">
    <property type="component" value="Unassembled WGS sequence"/>
</dbReference>
<sequence>MALPLGSASPSDPARIIVGPANKTVIDALGAPDDWPFRTAVLTGPPRSGKSLLGRWFSVSHPSARVIDDAHEYPDTDLFHAWNRAQQASAPLLLIANREGPDAETANESADLFGGSEGWTIALPDLRSRLGAALHLEIAAPDEEMLAALIESHAARRGLALPNGALTYLVPRIERSHAAAEQVVAEIDRLSLERKAPPTLSIWRAALEAVQGPEQGELL</sequence>
<organism evidence="2 3">
    <name type="scientific">Qipengyuania atrilutea</name>
    <dbReference type="NCBI Taxonomy" id="2744473"/>
    <lineage>
        <taxon>Bacteria</taxon>
        <taxon>Pseudomonadati</taxon>
        <taxon>Pseudomonadota</taxon>
        <taxon>Alphaproteobacteria</taxon>
        <taxon>Sphingomonadales</taxon>
        <taxon>Erythrobacteraceae</taxon>
        <taxon>Qipengyuania</taxon>
    </lineage>
</organism>
<keyword evidence="3" id="KW-1185">Reference proteome</keyword>
<dbReference type="Pfam" id="PF22688">
    <property type="entry name" value="Hda_lid"/>
    <property type="match status" value="1"/>
</dbReference>
<protein>
    <submittedName>
        <fullName evidence="2">ATPase</fullName>
    </submittedName>
</protein>
<dbReference type="EMBL" id="JABWGV010000001">
    <property type="protein sequence ID" value="NVD43629.1"/>
    <property type="molecule type" value="Genomic_DNA"/>
</dbReference>
<accession>A0A850H970</accession>
<dbReference type="AlphaFoldDB" id="A0A850H970"/>